<gene>
    <name evidence="2" type="ORF">Scep_017529</name>
</gene>
<name>A0AAP0IPP9_9MAGN</name>
<dbReference type="EMBL" id="JBBNAG010000007">
    <property type="protein sequence ID" value="KAK9119436.1"/>
    <property type="molecule type" value="Genomic_DNA"/>
</dbReference>
<comment type="caution">
    <text evidence="2">The sequence shown here is derived from an EMBL/GenBank/DDBJ whole genome shotgun (WGS) entry which is preliminary data.</text>
</comment>
<proteinExistence type="predicted"/>
<protein>
    <submittedName>
        <fullName evidence="2">Uncharacterized protein</fullName>
    </submittedName>
</protein>
<sequence>MEKISNSVLAAMRESKPVEEGRRSVQRIEQRDQGRWSVQRERKLEKISPSRHWRRGRSRNRRMRWSVQWRWVACRGGQWVAVQRRVNLWV</sequence>
<organism evidence="2 3">
    <name type="scientific">Stephania cephalantha</name>
    <dbReference type="NCBI Taxonomy" id="152367"/>
    <lineage>
        <taxon>Eukaryota</taxon>
        <taxon>Viridiplantae</taxon>
        <taxon>Streptophyta</taxon>
        <taxon>Embryophyta</taxon>
        <taxon>Tracheophyta</taxon>
        <taxon>Spermatophyta</taxon>
        <taxon>Magnoliopsida</taxon>
        <taxon>Ranunculales</taxon>
        <taxon>Menispermaceae</taxon>
        <taxon>Menispermoideae</taxon>
        <taxon>Cissampelideae</taxon>
        <taxon>Stephania</taxon>
    </lineage>
</organism>
<evidence type="ECO:0000313" key="3">
    <source>
        <dbReference type="Proteomes" id="UP001419268"/>
    </source>
</evidence>
<evidence type="ECO:0000256" key="1">
    <source>
        <dbReference type="SAM" id="MobiDB-lite"/>
    </source>
</evidence>
<feature type="region of interest" description="Disordered" evidence="1">
    <location>
        <begin position="1"/>
        <end position="32"/>
    </location>
</feature>
<accession>A0AAP0IPP9</accession>
<evidence type="ECO:0000313" key="2">
    <source>
        <dbReference type="EMBL" id="KAK9119436.1"/>
    </source>
</evidence>
<dbReference type="AlphaFoldDB" id="A0AAP0IPP9"/>
<keyword evidence="3" id="KW-1185">Reference proteome</keyword>
<feature type="compositionally biased region" description="Basic and acidic residues" evidence="1">
    <location>
        <begin position="13"/>
        <end position="32"/>
    </location>
</feature>
<reference evidence="2 3" key="1">
    <citation type="submission" date="2024-01" db="EMBL/GenBank/DDBJ databases">
        <title>Genome assemblies of Stephania.</title>
        <authorList>
            <person name="Yang L."/>
        </authorList>
    </citation>
    <scope>NUCLEOTIDE SEQUENCE [LARGE SCALE GENOMIC DNA]</scope>
    <source>
        <strain evidence="2">JXDWG</strain>
        <tissue evidence="2">Leaf</tissue>
    </source>
</reference>
<dbReference type="Proteomes" id="UP001419268">
    <property type="component" value="Unassembled WGS sequence"/>
</dbReference>